<dbReference type="Gene3D" id="3.80.10.10">
    <property type="entry name" value="Ribonuclease Inhibitor"/>
    <property type="match status" value="1"/>
</dbReference>
<dbReference type="OMA" id="ACHIANG"/>
<dbReference type="Proteomes" id="UP000001554">
    <property type="component" value="Chromosome 3"/>
</dbReference>
<dbReference type="PANTHER" id="PTHR46984:SF1">
    <property type="entry name" value="LEUCINE-RICH REPEAT-CONTAINING PROTEIN 71"/>
    <property type="match status" value="1"/>
</dbReference>
<protein>
    <submittedName>
        <fullName evidence="3">Leucine-rich repeat-containing protein 71-like isoform X1</fullName>
    </submittedName>
</protein>
<evidence type="ECO:0000313" key="2">
    <source>
        <dbReference type="Proteomes" id="UP000001554"/>
    </source>
</evidence>
<dbReference type="SMART" id="SM00368">
    <property type="entry name" value="LRR_RI"/>
    <property type="match status" value="5"/>
</dbReference>
<proteinExistence type="predicted"/>
<dbReference type="KEGG" id="bfo:118412431"/>
<evidence type="ECO:0000313" key="3">
    <source>
        <dbReference type="RefSeq" id="XP_035671188.1"/>
    </source>
</evidence>
<gene>
    <name evidence="3" type="primary">LOC118412431</name>
</gene>
<sequence>MADRLGTELKGKSRFRSDVPRPVSRLGQNADITESLDTANEDCIARKVKMGKKLERVMKGDRGGTTSATSQETDVDNNKTPEPYNCVGDFEADYLELCKRAGLTEIPQVTQRPHRPEPPPPPDPKCATPLSRKETPCKSSHSSRMEKVEEPTTPTPGDPEEAPPTTYTTSNKFDYFRPKVQVELEKPEDRKSMTEIYIRGWKVDQRYMDVFRLCLPAADKLHTIDLWNVGLTDNTLAQFSAVASQCLNLRTVKLDGNPVPGEGFHQLIGEDSMIVSMSLRSCKISDKGAELIGKALSTVKTRNQSLCVLNLNSNLITDVGACHLSNGLRMNRTLLILSVANNAIGDEGAKQLGEVLSRFALTHEEIVERRKLISEKGTPDIRISPIPKRSESRDRPVSQSSRSQLDKSTAKSGRSSSKAKKKDDKGKGKDDKKKDAQRGVSKESVAKTTKGKGRQSGGKKGPAAGTITTEPETPEVQEIINPLLEEAESINGELFIPGNRVLINLNISRNKIGEAGLKALLKGIQYQITLTMLGSRSSGTGLMRLSLQKNGFPPDHDLYMKIQELMVTRDPLYKPPAKSPDEDSISQTTGV</sequence>
<dbReference type="GeneID" id="118412431"/>
<dbReference type="InterPro" id="IPR053040">
    <property type="entry name" value="LRR-containing_protein_71"/>
</dbReference>
<accession>A0A9J7KV70</accession>
<dbReference type="InterPro" id="IPR001611">
    <property type="entry name" value="Leu-rich_rpt"/>
</dbReference>
<feature type="region of interest" description="Disordered" evidence="1">
    <location>
        <begin position="106"/>
        <end position="170"/>
    </location>
</feature>
<dbReference type="Pfam" id="PF13516">
    <property type="entry name" value="LRR_6"/>
    <property type="match status" value="2"/>
</dbReference>
<dbReference type="RefSeq" id="XP_035671188.1">
    <property type="nucleotide sequence ID" value="XM_035815295.1"/>
</dbReference>
<dbReference type="OrthoDB" id="120976at2759"/>
<feature type="region of interest" description="Disordered" evidence="1">
    <location>
        <begin position="378"/>
        <end position="475"/>
    </location>
</feature>
<feature type="region of interest" description="Disordered" evidence="1">
    <location>
        <begin position="571"/>
        <end position="591"/>
    </location>
</feature>
<dbReference type="SUPFAM" id="SSF52047">
    <property type="entry name" value="RNI-like"/>
    <property type="match status" value="1"/>
</dbReference>
<dbReference type="InterPro" id="IPR032675">
    <property type="entry name" value="LRR_dom_sf"/>
</dbReference>
<organism evidence="2 3">
    <name type="scientific">Branchiostoma floridae</name>
    <name type="common">Florida lancelet</name>
    <name type="synonym">Amphioxus</name>
    <dbReference type="NCBI Taxonomy" id="7739"/>
    <lineage>
        <taxon>Eukaryota</taxon>
        <taxon>Metazoa</taxon>
        <taxon>Chordata</taxon>
        <taxon>Cephalochordata</taxon>
        <taxon>Leptocardii</taxon>
        <taxon>Amphioxiformes</taxon>
        <taxon>Branchiostomatidae</taxon>
        <taxon>Branchiostoma</taxon>
    </lineage>
</organism>
<feature type="region of interest" description="Disordered" evidence="1">
    <location>
        <begin position="1"/>
        <end position="27"/>
    </location>
</feature>
<reference evidence="3" key="2">
    <citation type="submission" date="2025-08" db="UniProtKB">
        <authorList>
            <consortium name="RefSeq"/>
        </authorList>
    </citation>
    <scope>IDENTIFICATION</scope>
    <source>
        <strain evidence="3">S238N-H82</strain>
        <tissue evidence="3">Testes</tissue>
    </source>
</reference>
<feature type="compositionally biased region" description="Basic and acidic residues" evidence="1">
    <location>
        <begin position="1"/>
        <end position="19"/>
    </location>
</feature>
<reference evidence="2" key="1">
    <citation type="journal article" date="2020" name="Nat. Ecol. Evol.">
        <title>Deeply conserved synteny resolves early events in vertebrate evolution.</title>
        <authorList>
            <person name="Simakov O."/>
            <person name="Marletaz F."/>
            <person name="Yue J.X."/>
            <person name="O'Connell B."/>
            <person name="Jenkins J."/>
            <person name="Brandt A."/>
            <person name="Calef R."/>
            <person name="Tung C.H."/>
            <person name="Huang T.K."/>
            <person name="Schmutz J."/>
            <person name="Satoh N."/>
            <person name="Yu J.K."/>
            <person name="Putnam N.H."/>
            <person name="Green R.E."/>
            <person name="Rokhsar D.S."/>
        </authorList>
    </citation>
    <scope>NUCLEOTIDE SEQUENCE [LARGE SCALE GENOMIC DNA]</scope>
    <source>
        <strain evidence="2">S238N-H82</strain>
    </source>
</reference>
<feature type="compositionally biased region" description="Basic and acidic residues" evidence="1">
    <location>
        <begin position="421"/>
        <end position="445"/>
    </location>
</feature>
<name>A0A9J7KV70_BRAFL</name>
<evidence type="ECO:0000256" key="1">
    <source>
        <dbReference type="SAM" id="MobiDB-lite"/>
    </source>
</evidence>
<feature type="region of interest" description="Disordered" evidence="1">
    <location>
        <begin position="55"/>
        <end position="82"/>
    </location>
</feature>
<keyword evidence="2" id="KW-1185">Reference proteome</keyword>
<dbReference type="PANTHER" id="PTHR46984">
    <property type="entry name" value="LEUCINE-RICH REPEAT-CONTAINING PROTEIN 71"/>
    <property type="match status" value="1"/>
</dbReference>
<dbReference type="AlphaFoldDB" id="A0A9J7KV70"/>